<name>A0A1W7D6T9_9ACTN</name>
<proteinExistence type="inferred from homology"/>
<sequence length="215" mass="22976">MHTLAAGPAWMAPERIIDTFGLIGIVVIVFVESGLLIGFFLPGDPLLFATGLAVSSGEYLDHPLWLVCALIVVAAVAGDQTGYAIGRRVGPAVLRRPGARFPRPEHAAKAEAFFARHGRASLILARFVPVARTFVPVIAGASRMDYRTFVVFNVLGGVLWGAGVTLLGAGLGQVAFVRENVGVMLMAVVLLAAVPMAAEYLRLRRAAKRPRPRRP</sequence>
<accession>A0A1W7D6T9</accession>
<evidence type="ECO:0000256" key="6">
    <source>
        <dbReference type="ARBA" id="ARBA00023136"/>
    </source>
</evidence>
<evidence type="ECO:0000256" key="5">
    <source>
        <dbReference type="ARBA" id="ARBA00022989"/>
    </source>
</evidence>
<feature type="transmembrane region" description="Helical" evidence="7">
    <location>
        <begin position="63"/>
        <end position="86"/>
    </location>
</feature>
<reference evidence="9 10" key="1">
    <citation type="submission" date="2017-05" db="EMBL/GenBank/DDBJ databases">
        <title>Complete genome sequence of Streptomyces sp. SCSIO 03032 revealed the diverse biosynthetic pathways for its bioactive secondary metabolites.</title>
        <authorList>
            <person name="Ma L."/>
            <person name="Zhu Y."/>
            <person name="Zhang W."/>
            <person name="Zhang G."/>
            <person name="Tian X."/>
            <person name="Zhang S."/>
            <person name="Zhang C."/>
        </authorList>
    </citation>
    <scope>NUCLEOTIDE SEQUENCE [LARGE SCALE GENOMIC DNA]</scope>
    <source>
        <strain evidence="9 10">SCSIO 03032</strain>
    </source>
</reference>
<dbReference type="PANTHER" id="PTHR30353:SF0">
    <property type="entry name" value="TRANSMEMBRANE PROTEIN"/>
    <property type="match status" value="1"/>
</dbReference>
<dbReference type="Pfam" id="PF09335">
    <property type="entry name" value="VTT_dom"/>
    <property type="match status" value="1"/>
</dbReference>
<dbReference type="KEGG" id="smao:CAG99_13120"/>
<dbReference type="Proteomes" id="UP000194218">
    <property type="component" value="Chromosome"/>
</dbReference>
<dbReference type="EMBL" id="CP021121">
    <property type="protein sequence ID" value="ARQ72330.1"/>
    <property type="molecule type" value="Genomic_DNA"/>
</dbReference>
<evidence type="ECO:0000256" key="2">
    <source>
        <dbReference type="ARBA" id="ARBA00010792"/>
    </source>
</evidence>
<evidence type="ECO:0000256" key="4">
    <source>
        <dbReference type="ARBA" id="ARBA00022692"/>
    </source>
</evidence>
<evidence type="ECO:0000313" key="10">
    <source>
        <dbReference type="Proteomes" id="UP000194218"/>
    </source>
</evidence>
<evidence type="ECO:0000259" key="8">
    <source>
        <dbReference type="Pfam" id="PF09335"/>
    </source>
</evidence>
<evidence type="ECO:0000256" key="3">
    <source>
        <dbReference type="ARBA" id="ARBA00022475"/>
    </source>
</evidence>
<evidence type="ECO:0000256" key="7">
    <source>
        <dbReference type="RuleBase" id="RU367016"/>
    </source>
</evidence>
<dbReference type="OrthoDB" id="9813426at2"/>
<dbReference type="RefSeq" id="WP_086162178.1">
    <property type="nucleotide sequence ID" value="NZ_CP021121.1"/>
</dbReference>
<keyword evidence="5 7" id="KW-1133">Transmembrane helix</keyword>
<feature type="transmembrane region" description="Helical" evidence="7">
    <location>
        <begin position="20"/>
        <end position="43"/>
    </location>
</feature>
<keyword evidence="4 7" id="KW-0812">Transmembrane</keyword>
<dbReference type="GO" id="GO:0005886">
    <property type="term" value="C:plasma membrane"/>
    <property type="evidence" value="ECO:0007669"/>
    <property type="project" value="UniProtKB-SubCell"/>
</dbReference>
<dbReference type="InterPro" id="IPR032818">
    <property type="entry name" value="DedA-like"/>
</dbReference>
<evidence type="ECO:0000313" key="9">
    <source>
        <dbReference type="EMBL" id="ARQ72330.1"/>
    </source>
</evidence>
<feature type="domain" description="VTT" evidence="8">
    <location>
        <begin position="41"/>
        <end position="169"/>
    </location>
</feature>
<evidence type="ECO:0000256" key="1">
    <source>
        <dbReference type="ARBA" id="ARBA00004651"/>
    </source>
</evidence>
<feature type="transmembrane region" description="Helical" evidence="7">
    <location>
        <begin position="149"/>
        <end position="169"/>
    </location>
</feature>
<dbReference type="InterPro" id="IPR032816">
    <property type="entry name" value="VTT_dom"/>
</dbReference>
<protein>
    <recommendedName>
        <fullName evidence="8">VTT domain-containing protein</fullName>
    </recommendedName>
</protein>
<dbReference type="AlphaFoldDB" id="A0A1W7D6T9"/>
<keyword evidence="6 7" id="KW-0472">Membrane</keyword>
<feature type="transmembrane region" description="Helical" evidence="7">
    <location>
        <begin position="181"/>
        <end position="201"/>
    </location>
</feature>
<keyword evidence="10" id="KW-1185">Reference proteome</keyword>
<keyword evidence="3 7" id="KW-1003">Cell membrane</keyword>
<comment type="similarity">
    <text evidence="2 7">Belongs to the DedA family.</text>
</comment>
<dbReference type="PANTHER" id="PTHR30353">
    <property type="entry name" value="INNER MEMBRANE PROTEIN DEDA-RELATED"/>
    <property type="match status" value="1"/>
</dbReference>
<organism evidence="9 10">
    <name type="scientific">Streptomyces marincola</name>
    <dbReference type="NCBI Taxonomy" id="2878388"/>
    <lineage>
        <taxon>Bacteria</taxon>
        <taxon>Bacillati</taxon>
        <taxon>Actinomycetota</taxon>
        <taxon>Actinomycetes</taxon>
        <taxon>Kitasatosporales</taxon>
        <taxon>Streptomycetaceae</taxon>
        <taxon>Streptomyces</taxon>
    </lineage>
</organism>
<comment type="subcellular location">
    <subcellularLocation>
        <location evidence="1 7">Cell membrane</location>
        <topology evidence="1 7">Multi-pass membrane protein</topology>
    </subcellularLocation>
</comment>
<gene>
    <name evidence="9" type="ORF">CAG99_13120</name>
</gene>